<feature type="transmembrane region" description="Helical" evidence="7">
    <location>
        <begin position="55"/>
        <end position="75"/>
    </location>
</feature>
<dbReference type="InterPro" id="IPR027417">
    <property type="entry name" value="P-loop_NTPase"/>
</dbReference>
<evidence type="ECO:0000313" key="11">
    <source>
        <dbReference type="Proteomes" id="UP001589867"/>
    </source>
</evidence>
<dbReference type="InterPro" id="IPR017871">
    <property type="entry name" value="ABC_transporter-like_CS"/>
</dbReference>
<feature type="transmembrane region" description="Helical" evidence="7">
    <location>
        <begin position="129"/>
        <end position="152"/>
    </location>
</feature>
<evidence type="ECO:0000256" key="5">
    <source>
        <dbReference type="ARBA" id="ARBA00022989"/>
    </source>
</evidence>
<feature type="transmembrane region" description="Helical" evidence="7">
    <location>
        <begin position="158"/>
        <end position="176"/>
    </location>
</feature>
<dbReference type="PROSITE" id="PS00211">
    <property type="entry name" value="ABC_TRANSPORTER_1"/>
    <property type="match status" value="1"/>
</dbReference>
<dbReference type="Gene3D" id="1.20.1560.10">
    <property type="entry name" value="ABC transporter type 1, transmembrane domain"/>
    <property type="match status" value="1"/>
</dbReference>
<evidence type="ECO:0000256" key="6">
    <source>
        <dbReference type="ARBA" id="ARBA00023136"/>
    </source>
</evidence>
<dbReference type="SUPFAM" id="SSF90123">
    <property type="entry name" value="ABC transporter transmembrane region"/>
    <property type="match status" value="1"/>
</dbReference>
<dbReference type="EMBL" id="JBHLUH010000061">
    <property type="protein sequence ID" value="MFC0531828.1"/>
    <property type="molecule type" value="Genomic_DNA"/>
</dbReference>
<dbReference type="GO" id="GO:0005524">
    <property type="term" value="F:ATP binding"/>
    <property type="evidence" value="ECO:0007669"/>
    <property type="project" value="UniProtKB-KW"/>
</dbReference>
<dbReference type="PROSITE" id="PS50893">
    <property type="entry name" value="ABC_TRANSPORTER_2"/>
    <property type="match status" value="1"/>
</dbReference>
<sequence length="575" mass="60466">MRSLLPLLRLLRGHRRVIAVAILAGVANHVFTIASAVLGAVLVGRALTGTAPADLRGGFLLLLALVVPLVVAPWAETQLAHVVAFRVLVDVRGRVYDSFARMSPGDLLSRRSGELGSTAISDVELLETFFAHTLSPLVSAAVVPAGALVALAFVDPTLALALLPVLVALASVPIWLRRRAEADGTAVRSAAGALNAEAVDALQGLREVLTFGAGRAQARRLRERTRALDAARATHSRRAGIELAATDAIVTLGVLAALVAGGTLVAAGSLSAELLPAAVVLAAFSLAPVTAVVDVAREVGIVSAAAVRVLDVLAVPRAVPDPERPADVRDTPALVRYDRATFRYGPDLPPAVRDLSFTVEPGETVALVGHSGAGKSTSAHLLLRLWDVDEGSITIGGHDLRTIADSDLRRLVAYVPQDVHLFNISIADNLRLGRPEATREQVEAAARTAQAHEFVAALPDGYDTIAGELGNLLSGGQRQRLAIARALLAETPILVLDEAVSNLDAESERHLAAAIAATRAGRTTLVIAHRLTTIRTADRVVMLEHGQIVEQGRPDELLAREGRFAKLVRTQLTAA</sequence>
<proteinExistence type="predicted"/>
<dbReference type="InterPro" id="IPR011527">
    <property type="entry name" value="ABC1_TM_dom"/>
</dbReference>
<feature type="domain" description="ABC transmembrane type-1" evidence="9">
    <location>
        <begin position="19"/>
        <end position="299"/>
    </location>
</feature>
<accession>A0ABV6MBN3</accession>
<comment type="subcellular location">
    <subcellularLocation>
        <location evidence="1">Cell membrane</location>
        <topology evidence="1">Multi-pass membrane protein</topology>
    </subcellularLocation>
</comment>
<dbReference type="Gene3D" id="3.40.50.300">
    <property type="entry name" value="P-loop containing nucleotide triphosphate hydrolases"/>
    <property type="match status" value="1"/>
</dbReference>
<dbReference type="PROSITE" id="PS50929">
    <property type="entry name" value="ABC_TM1F"/>
    <property type="match status" value="1"/>
</dbReference>
<dbReference type="PANTHER" id="PTHR24221">
    <property type="entry name" value="ATP-BINDING CASSETTE SUB-FAMILY B"/>
    <property type="match status" value="1"/>
</dbReference>
<keyword evidence="5 7" id="KW-1133">Transmembrane helix</keyword>
<evidence type="ECO:0000259" key="9">
    <source>
        <dbReference type="PROSITE" id="PS50929"/>
    </source>
</evidence>
<organism evidence="10 11">
    <name type="scientific">Phytohabitans kaempferiae</name>
    <dbReference type="NCBI Taxonomy" id="1620943"/>
    <lineage>
        <taxon>Bacteria</taxon>
        <taxon>Bacillati</taxon>
        <taxon>Actinomycetota</taxon>
        <taxon>Actinomycetes</taxon>
        <taxon>Micromonosporales</taxon>
        <taxon>Micromonosporaceae</taxon>
    </lineage>
</organism>
<dbReference type="Pfam" id="PF00005">
    <property type="entry name" value="ABC_tran"/>
    <property type="match status" value="1"/>
</dbReference>
<evidence type="ECO:0000256" key="2">
    <source>
        <dbReference type="ARBA" id="ARBA00022692"/>
    </source>
</evidence>
<dbReference type="InterPro" id="IPR036640">
    <property type="entry name" value="ABC1_TM_sf"/>
</dbReference>
<evidence type="ECO:0000256" key="4">
    <source>
        <dbReference type="ARBA" id="ARBA00022840"/>
    </source>
</evidence>
<reference evidence="10 11" key="1">
    <citation type="submission" date="2024-09" db="EMBL/GenBank/DDBJ databases">
        <authorList>
            <person name="Sun Q."/>
            <person name="Mori K."/>
        </authorList>
    </citation>
    <scope>NUCLEOTIDE SEQUENCE [LARGE SCALE GENOMIC DNA]</scope>
    <source>
        <strain evidence="10 11">TBRC 3947</strain>
    </source>
</reference>
<evidence type="ECO:0000256" key="7">
    <source>
        <dbReference type="SAM" id="Phobius"/>
    </source>
</evidence>
<evidence type="ECO:0000259" key="8">
    <source>
        <dbReference type="PROSITE" id="PS50893"/>
    </source>
</evidence>
<evidence type="ECO:0000256" key="3">
    <source>
        <dbReference type="ARBA" id="ARBA00022741"/>
    </source>
</evidence>
<dbReference type="InterPro" id="IPR003439">
    <property type="entry name" value="ABC_transporter-like_ATP-bd"/>
</dbReference>
<comment type="caution">
    <text evidence="10">The sequence shown here is derived from an EMBL/GenBank/DDBJ whole genome shotgun (WGS) entry which is preliminary data.</text>
</comment>
<dbReference type="PANTHER" id="PTHR24221:SF654">
    <property type="entry name" value="ATP-BINDING CASSETTE SUB-FAMILY B MEMBER 6"/>
    <property type="match status" value="1"/>
</dbReference>
<keyword evidence="2 7" id="KW-0812">Transmembrane</keyword>
<feature type="transmembrane region" description="Helical" evidence="7">
    <location>
        <begin position="248"/>
        <end position="268"/>
    </location>
</feature>
<keyword evidence="3" id="KW-0547">Nucleotide-binding</keyword>
<dbReference type="SMART" id="SM00382">
    <property type="entry name" value="AAA"/>
    <property type="match status" value="1"/>
</dbReference>
<evidence type="ECO:0000256" key="1">
    <source>
        <dbReference type="ARBA" id="ARBA00004651"/>
    </source>
</evidence>
<dbReference type="SUPFAM" id="SSF52540">
    <property type="entry name" value="P-loop containing nucleoside triphosphate hydrolases"/>
    <property type="match status" value="1"/>
</dbReference>
<keyword evidence="6 7" id="KW-0472">Membrane</keyword>
<dbReference type="RefSeq" id="WP_377256937.1">
    <property type="nucleotide sequence ID" value="NZ_JBHLUH010000061.1"/>
</dbReference>
<evidence type="ECO:0000313" key="10">
    <source>
        <dbReference type="EMBL" id="MFC0531828.1"/>
    </source>
</evidence>
<dbReference type="InterPro" id="IPR039421">
    <property type="entry name" value="Type_1_exporter"/>
</dbReference>
<protein>
    <submittedName>
        <fullName evidence="10">ABC transporter ATP-binding protein</fullName>
    </submittedName>
</protein>
<keyword evidence="4 10" id="KW-0067">ATP-binding</keyword>
<feature type="domain" description="ABC transporter" evidence="8">
    <location>
        <begin position="335"/>
        <end position="570"/>
    </location>
</feature>
<keyword evidence="11" id="KW-1185">Reference proteome</keyword>
<gene>
    <name evidence="10" type="ORF">ACFFIA_29685</name>
</gene>
<dbReference type="InterPro" id="IPR003593">
    <property type="entry name" value="AAA+_ATPase"/>
</dbReference>
<feature type="transmembrane region" description="Helical" evidence="7">
    <location>
        <begin position="20"/>
        <end position="43"/>
    </location>
</feature>
<dbReference type="Proteomes" id="UP001589867">
    <property type="component" value="Unassembled WGS sequence"/>
</dbReference>
<dbReference type="Pfam" id="PF00664">
    <property type="entry name" value="ABC_membrane"/>
    <property type="match status" value="1"/>
</dbReference>
<name>A0ABV6MBN3_9ACTN</name>